<name>A0A1H5T467_XYLRU</name>
<feature type="transmembrane region" description="Helical" evidence="1">
    <location>
        <begin position="116"/>
        <end position="134"/>
    </location>
</feature>
<accession>A0A1H5T467</accession>
<keyword evidence="1" id="KW-0472">Membrane</keyword>
<proteinExistence type="predicted"/>
<dbReference type="EMBL" id="FNUV01000002">
    <property type="protein sequence ID" value="SEF57600.1"/>
    <property type="molecule type" value="Genomic_DNA"/>
</dbReference>
<dbReference type="InterPro" id="IPR000620">
    <property type="entry name" value="EamA_dom"/>
</dbReference>
<evidence type="ECO:0000259" key="2">
    <source>
        <dbReference type="Pfam" id="PF00892"/>
    </source>
</evidence>
<feature type="transmembrane region" description="Helical" evidence="1">
    <location>
        <begin position="7"/>
        <end position="29"/>
    </location>
</feature>
<dbReference type="Proteomes" id="UP000236735">
    <property type="component" value="Unassembled WGS sequence"/>
</dbReference>
<dbReference type="PANTHER" id="PTHR22911:SF79">
    <property type="entry name" value="MOBA-LIKE NTP TRANSFERASE DOMAIN-CONTAINING PROTEIN"/>
    <property type="match status" value="1"/>
</dbReference>
<sequence length="290" mass="32559">MTETRRGFVQLHLSVLLAGFTGLFGRLITLNEVDIVWYRMLFTSLILLVFTGLPRIGWRKFLQLCGCGALLGVHWMLFYGSIKASNVSIGVICFSLIGFFTALFEPLIYKRRISGVELLFSLITVAGVLCIFSLDARYRYGITIGIASSAVCALYAICNKKASVGVRSRTVLMYQMSGGLIAVSVIIPFYLLVFPSQQPVVVVPEDTNLWFMLCHALFCTVGMYLLQIQALKRLSAFTVNLTYNLEPCYTIVLAFLIFGEGREINFSFYIGICLILLSVLLQTKRVWRKT</sequence>
<evidence type="ECO:0000313" key="4">
    <source>
        <dbReference type="Proteomes" id="UP000236735"/>
    </source>
</evidence>
<dbReference type="AlphaFoldDB" id="A0A1H5T467"/>
<feature type="transmembrane region" description="Helical" evidence="1">
    <location>
        <begin position="238"/>
        <end position="258"/>
    </location>
</feature>
<dbReference type="GO" id="GO:0016020">
    <property type="term" value="C:membrane"/>
    <property type="evidence" value="ECO:0007669"/>
    <property type="project" value="InterPro"/>
</dbReference>
<protein>
    <submittedName>
        <fullName evidence="3">EamA domain-containing membrane protein RarD</fullName>
    </submittedName>
</protein>
<feature type="transmembrane region" description="Helical" evidence="1">
    <location>
        <begin position="264"/>
        <end position="281"/>
    </location>
</feature>
<organism evidence="3 4">
    <name type="scientific">Xylanibacter ruminicola</name>
    <name type="common">Prevotella ruminicola</name>
    <dbReference type="NCBI Taxonomy" id="839"/>
    <lineage>
        <taxon>Bacteria</taxon>
        <taxon>Pseudomonadati</taxon>
        <taxon>Bacteroidota</taxon>
        <taxon>Bacteroidia</taxon>
        <taxon>Bacteroidales</taxon>
        <taxon>Prevotellaceae</taxon>
        <taxon>Xylanibacter</taxon>
    </lineage>
</organism>
<dbReference type="SUPFAM" id="SSF103481">
    <property type="entry name" value="Multidrug resistance efflux transporter EmrE"/>
    <property type="match status" value="2"/>
</dbReference>
<feature type="transmembrane region" description="Helical" evidence="1">
    <location>
        <begin position="140"/>
        <end position="159"/>
    </location>
</feature>
<feature type="transmembrane region" description="Helical" evidence="1">
    <location>
        <begin position="35"/>
        <end position="54"/>
    </location>
</feature>
<dbReference type="Pfam" id="PF00892">
    <property type="entry name" value="EamA"/>
    <property type="match status" value="2"/>
</dbReference>
<feature type="transmembrane region" description="Helical" evidence="1">
    <location>
        <begin position="61"/>
        <end position="78"/>
    </location>
</feature>
<keyword evidence="1" id="KW-1133">Transmembrane helix</keyword>
<feature type="transmembrane region" description="Helical" evidence="1">
    <location>
        <begin position="209"/>
        <end position="226"/>
    </location>
</feature>
<evidence type="ECO:0000313" key="3">
    <source>
        <dbReference type="EMBL" id="SEF57600.1"/>
    </source>
</evidence>
<evidence type="ECO:0000256" key="1">
    <source>
        <dbReference type="SAM" id="Phobius"/>
    </source>
</evidence>
<feature type="domain" description="EamA" evidence="2">
    <location>
        <begin position="140"/>
        <end position="281"/>
    </location>
</feature>
<dbReference type="RefSeq" id="WP_036910754.1">
    <property type="nucleotide sequence ID" value="NZ_FNUV01000002.1"/>
</dbReference>
<feature type="domain" description="EamA" evidence="2">
    <location>
        <begin position="9"/>
        <end position="132"/>
    </location>
</feature>
<feature type="transmembrane region" description="Helical" evidence="1">
    <location>
        <begin position="84"/>
        <end position="104"/>
    </location>
</feature>
<reference evidence="3 4" key="1">
    <citation type="submission" date="2016-10" db="EMBL/GenBank/DDBJ databases">
        <authorList>
            <person name="de Groot N.N."/>
        </authorList>
    </citation>
    <scope>NUCLEOTIDE SEQUENCE [LARGE SCALE GENOMIC DNA]</scope>
    <source>
        <strain evidence="3 4">AR32</strain>
    </source>
</reference>
<dbReference type="PANTHER" id="PTHR22911">
    <property type="entry name" value="ACYL-MALONYL CONDENSING ENZYME-RELATED"/>
    <property type="match status" value="1"/>
</dbReference>
<keyword evidence="1" id="KW-0812">Transmembrane</keyword>
<feature type="transmembrane region" description="Helical" evidence="1">
    <location>
        <begin position="171"/>
        <end position="194"/>
    </location>
</feature>
<dbReference type="InterPro" id="IPR037185">
    <property type="entry name" value="EmrE-like"/>
</dbReference>
<gene>
    <name evidence="3" type="ORF">SAMN05216354_0859</name>
</gene>